<dbReference type="InterPro" id="IPR007052">
    <property type="entry name" value="CS_dom"/>
</dbReference>
<evidence type="ECO:0000259" key="2">
    <source>
        <dbReference type="PROSITE" id="PS51048"/>
    </source>
</evidence>
<dbReference type="RefSeq" id="XP_004364344.1">
    <property type="nucleotide sequence ID" value="XM_004364287.2"/>
</dbReference>
<dbReference type="InterPro" id="IPR044563">
    <property type="entry name" value="Sgt1-like"/>
</dbReference>
<dbReference type="GO" id="GO:0051087">
    <property type="term" value="F:protein-folding chaperone binding"/>
    <property type="evidence" value="ECO:0007669"/>
    <property type="project" value="InterPro"/>
</dbReference>
<name>A0A0D2VJJ3_CAPO3</name>
<feature type="domain" description="CS" evidence="3">
    <location>
        <begin position="2"/>
        <end position="93"/>
    </location>
</feature>
<dbReference type="InterPro" id="IPR008978">
    <property type="entry name" value="HSP20-like_chaperone"/>
</dbReference>
<sequence length="229" mass="24651">MAERIRHDWFQTASHVSIAVFIKQVQREHVKLDLTPSTVSLTVKLPASTSEYSLELDLHRPIVVAESSFNVFGTKIEIQLKKQDQGVRWDALEGQASSTAPAAVMADGSSSSAPVAAAAAAAAAPAAESSGKALSYPTSAKRPHDWDKLVAEVNEEEKNEKPTGDDALNALFKQIYSNGNEETRRAMNKSFSESGGTVLSTNWGEVGSGEVKVQPPAGVQPKTWKEMTQ</sequence>
<keyword evidence="5" id="KW-1185">Reference proteome</keyword>
<dbReference type="PROSITE" id="PS51203">
    <property type="entry name" value="CS"/>
    <property type="match status" value="1"/>
</dbReference>
<dbReference type="Pfam" id="PF05002">
    <property type="entry name" value="SGS"/>
    <property type="match status" value="1"/>
</dbReference>
<evidence type="ECO:0000259" key="3">
    <source>
        <dbReference type="PROSITE" id="PS51203"/>
    </source>
</evidence>
<dbReference type="Proteomes" id="UP000008743">
    <property type="component" value="Unassembled WGS sequence"/>
</dbReference>
<gene>
    <name evidence="4" type="ORF">CAOG_001476</name>
</gene>
<dbReference type="eggNOG" id="KOG1309">
    <property type="taxonomic scope" value="Eukaryota"/>
</dbReference>
<dbReference type="FunFam" id="2.60.40.790:FF:000012">
    <property type="entry name" value="SGT1 homolog, MIS12 kinetochore complex assembly cochaperone"/>
    <property type="match status" value="1"/>
</dbReference>
<protein>
    <submittedName>
        <fullName evidence="4">Uncharacterized protein</fullName>
    </submittedName>
</protein>
<dbReference type="PhylomeDB" id="A0A0D2VJJ3"/>
<dbReference type="FunCoup" id="A0A0D2VJJ3">
    <property type="interactions" value="480"/>
</dbReference>
<evidence type="ECO:0000313" key="5">
    <source>
        <dbReference type="Proteomes" id="UP000008743"/>
    </source>
</evidence>
<dbReference type="InParanoid" id="A0A0D2VJJ3"/>
<feature type="region of interest" description="Disordered" evidence="1">
    <location>
        <begin position="184"/>
        <end position="229"/>
    </location>
</feature>
<dbReference type="PROSITE" id="PS51048">
    <property type="entry name" value="SGS"/>
    <property type="match status" value="1"/>
</dbReference>
<feature type="domain" description="SGS" evidence="2">
    <location>
        <begin position="135"/>
        <end position="226"/>
    </location>
</feature>
<dbReference type="SUPFAM" id="SSF49764">
    <property type="entry name" value="HSP20-like chaperones"/>
    <property type="match status" value="1"/>
</dbReference>
<dbReference type="EMBL" id="KE346361">
    <property type="protein sequence ID" value="KJE90127.1"/>
    <property type="molecule type" value="Genomic_DNA"/>
</dbReference>
<dbReference type="STRING" id="595528.A0A0D2VJJ3"/>
<dbReference type="Pfam" id="PF04969">
    <property type="entry name" value="CS"/>
    <property type="match status" value="1"/>
</dbReference>
<dbReference type="PANTHER" id="PTHR45862">
    <property type="entry name" value="PROTEIN SGT1 HOMOLOG"/>
    <property type="match status" value="1"/>
</dbReference>
<accession>A0A0D2VJJ3</accession>
<feature type="compositionally biased region" description="Polar residues" evidence="1">
    <location>
        <begin position="189"/>
        <end position="203"/>
    </location>
</feature>
<dbReference type="CDD" id="cd06466">
    <property type="entry name" value="p23_CS_SGT1_like"/>
    <property type="match status" value="1"/>
</dbReference>
<dbReference type="InterPro" id="IPR007699">
    <property type="entry name" value="SGS_dom"/>
</dbReference>
<reference evidence="5" key="1">
    <citation type="submission" date="2011-02" db="EMBL/GenBank/DDBJ databases">
        <title>The Genome Sequence of Capsaspora owczarzaki ATCC 30864.</title>
        <authorList>
            <person name="Russ C."/>
            <person name="Cuomo C."/>
            <person name="Burger G."/>
            <person name="Gray M.W."/>
            <person name="Holland P.W.H."/>
            <person name="King N."/>
            <person name="Lang F.B.F."/>
            <person name="Roger A.J."/>
            <person name="Ruiz-Trillo I."/>
            <person name="Young S.K."/>
            <person name="Zeng Q."/>
            <person name="Gargeya S."/>
            <person name="Alvarado L."/>
            <person name="Berlin A."/>
            <person name="Chapman S.B."/>
            <person name="Chen Z."/>
            <person name="Freedman E."/>
            <person name="Gellesch M."/>
            <person name="Goldberg J."/>
            <person name="Griggs A."/>
            <person name="Gujja S."/>
            <person name="Heilman E."/>
            <person name="Heiman D."/>
            <person name="Howarth C."/>
            <person name="Mehta T."/>
            <person name="Neiman D."/>
            <person name="Pearson M."/>
            <person name="Roberts A."/>
            <person name="Saif S."/>
            <person name="Shea T."/>
            <person name="Shenoy N."/>
            <person name="Sisk P."/>
            <person name="Stolte C."/>
            <person name="Sykes S."/>
            <person name="White J."/>
            <person name="Yandava C."/>
            <person name="Haas B."/>
            <person name="Nusbaum C."/>
            <person name="Birren B."/>
        </authorList>
    </citation>
    <scope>NUCLEOTIDE SEQUENCE</scope>
    <source>
        <strain evidence="5">ATCC 30864</strain>
    </source>
</reference>
<organism evidence="4 5">
    <name type="scientific">Capsaspora owczarzaki (strain ATCC 30864)</name>
    <dbReference type="NCBI Taxonomy" id="595528"/>
    <lineage>
        <taxon>Eukaryota</taxon>
        <taxon>Filasterea</taxon>
        <taxon>Capsaspora</taxon>
    </lineage>
</organism>
<proteinExistence type="predicted"/>
<evidence type="ECO:0000256" key="1">
    <source>
        <dbReference type="SAM" id="MobiDB-lite"/>
    </source>
</evidence>
<dbReference type="Gene3D" id="2.60.40.790">
    <property type="match status" value="1"/>
</dbReference>
<dbReference type="OrthoDB" id="1898560at2759"/>
<dbReference type="AlphaFoldDB" id="A0A0D2VJJ3"/>
<evidence type="ECO:0000313" key="4">
    <source>
        <dbReference type="EMBL" id="KJE90127.1"/>
    </source>
</evidence>
<dbReference type="OMA" id="KVHMTAD"/>
<dbReference type="GO" id="GO:0005737">
    <property type="term" value="C:cytoplasm"/>
    <property type="evidence" value="ECO:0007669"/>
    <property type="project" value="UniProtKB-ARBA"/>
</dbReference>